<sequence>MTLFLLLQSSFLHNFIYTDFLFHYNNYINPFKNSFFTFIIINFKKLKMINEEIRLLREKEEKKKLRN</sequence>
<comment type="caution">
    <text evidence="1">The sequence shown here is derived from an EMBL/GenBank/DDBJ whole genome shotgun (WGS) entry which is preliminary data.</text>
</comment>
<dbReference type="Proteomes" id="UP000008553">
    <property type="component" value="Unassembled WGS sequence"/>
</dbReference>
<evidence type="ECO:0000313" key="2">
    <source>
        <dbReference type="Proteomes" id="UP000008553"/>
    </source>
</evidence>
<organism evidence="1 2">
    <name type="scientific">Plasmodium yoelii yoelii</name>
    <dbReference type="NCBI Taxonomy" id="73239"/>
    <lineage>
        <taxon>Eukaryota</taxon>
        <taxon>Sar</taxon>
        <taxon>Alveolata</taxon>
        <taxon>Apicomplexa</taxon>
        <taxon>Aconoidasida</taxon>
        <taxon>Haemosporida</taxon>
        <taxon>Plasmodiidae</taxon>
        <taxon>Plasmodium</taxon>
        <taxon>Plasmodium (Vinckeia)</taxon>
    </lineage>
</organism>
<dbReference type="InParanoid" id="Q7RGA5"/>
<keyword evidence="2" id="KW-1185">Reference proteome</keyword>
<dbReference type="EMBL" id="AABL01001350">
    <property type="protein sequence ID" value="EAA16306.1"/>
    <property type="molecule type" value="Genomic_DNA"/>
</dbReference>
<proteinExistence type="predicted"/>
<evidence type="ECO:0000313" key="1">
    <source>
        <dbReference type="EMBL" id="EAA16306.1"/>
    </source>
</evidence>
<reference evidence="1 2" key="1">
    <citation type="journal article" date="2002" name="Nature">
        <title>Genome sequence and comparative analysis of the model rodent malaria parasite Plasmodium yoelii yoelii.</title>
        <authorList>
            <person name="Carlton J.M."/>
            <person name="Angiuoli S.V."/>
            <person name="Suh B.B."/>
            <person name="Kooij T.W."/>
            <person name="Pertea M."/>
            <person name="Silva J.C."/>
            <person name="Ermolaeva M.D."/>
            <person name="Allen J.E."/>
            <person name="Selengut J.D."/>
            <person name="Koo H.L."/>
            <person name="Peterson J.D."/>
            <person name="Pop M."/>
            <person name="Kosack D.S."/>
            <person name="Shumway M.F."/>
            <person name="Bidwell S.L."/>
            <person name="Shallom S.J."/>
            <person name="van Aken S.E."/>
            <person name="Riedmuller S.B."/>
            <person name="Feldblyum T.V."/>
            <person name="Cho J.K."/>
            <person name="Quackenbush J."/>
            <person name="Sedegah M."/>
            <person name="Shoaibi A."/>
            <person name="Cummings L.M."/>
            <person name="Florens L."/>
            <person name="Yates J.R."/>
            <person name="Raine J.D."/>
            <person name="Sinden R.E."/>
            <person name="Harris M.A."/>
            <person name="Cunningham D.A."/>
            <person name="Preiser P.R."/>
            <person name="Bergman L.W."/>
            <person name="Vaidya A.B."/>
            <person name="van Lin L.H."/>
            <person name="Janse C.J."/>
            <person name="Waters A.P."/>
            <person name="Smith H.O."/>
            <person name="White O.R."/>
            <person name="Salzberg S.L."/>
            <person name="Venter J.C."/>
            <person name="Fraser C.M."/>
            <person name="Hoffman S.L."/>
            <person name="Gardner M.J."/>
            <person name="Carucci D.J."/>
        </authorList>
    </citation>
    <scope>NUCLEOTIDE SEQUENCE [LARGE SCALE GENOMIC DNA]</scope>
    <source>
        <strain evidence="1 2">17XNL</strain>
    </source>
</reference>
<name>Q7RGA5_PLAYO</name>
<accession>Q7RGA5</accession>
<dbReference type="PaxDb" id="73239-Q7RGA5"/>
<gene>
    <name evidence="1" type="ORF">PY04442</name>
</gene>
<dbReference type="AlphaFoldDB" id="Q7RGA5"/>
<protein>
    <submittedName>
        <fullName evidence="1">Uncharacterized protein</fullName>
    </submittedName>
</protein>